<sequence>MAEKTQTNGAGNADMPPAYEAQPRPDATPAAPETLEVTQPAQSQSEPATAGVNQQGPTQSASPMHPEKAHHPMGTPGIPGHPNPNAEIFYEAQVVTPLHQLTDTPLWINCPFCNKRTKTQSSVEGTAMQILSSVLCCLICVPLVCLPCVCHWFEETNIFCSACRNRVAVISDGDYGTPTEAAVQKMRQQGTLPTPTQGPQPATHK</sequence>
<organism evidence="3 4">
    <name type="scientific">Anthostomella pinea</name>
    <dbReference type="NCBI Taxonomy" id="933095"/>
    <lineage>
        <taxon>Eukaryota</taxon>
        <taxon>Fungi</taxon>
        <taxon>Dikarya</taxon>
        <taxon>Ascomycota</taxon>
        <taxon>Pezizomycotina</taxon>
        <taxon>Sordariomycetes</taxon>
        <taxon>Xylariomycetidae</taxon>
        <taxon>Xylariales</taxon>
        <taxon>Xylariaceae</taxon>
        <taxon>Anthostomella</taxon>
    </lineage>
</organism>
<feature type="domain" description="LITAF" evidence="2">
    <location>
        <begin position="90"/>
        <end position="172"/>
    </location>
</feature>
<dbReference type="Proteomes" id="UP001295740">
    <property type="component" value="Unassembled WGS sequence"/>
</dbReference>
<evidence type="ECO:0000313" key="4">
    <source>
        <dbReference type="Proteomes" id="UP001295740"/>
    </source>
</evidence>
<keyword evidence="4" id="KW-1185">Reference proteome</keyword>
<comment type="caution">
    <text evidence="3">The sequence shown here is derived from an EMBL/GenBank/DDBJ whole genome shotgun (WGS) entry which is preliminary data.</text>
</comment>
<dbReference type="AlphaFoldDB" id="A0AAI8VCX5"/>
<evidence type="ECO:0000313" key="3">
    <source>
        <dbReference type="EMBL" id="CAJ2502641.1"/>
    </source>
</evidence>
<gene>
    <name evidence="3" type="ORF">KHLLAP_LOCUS3109</name>
</gene>
<feature type="region of interest" description="Disordered" evidence="1">
    <location>
        <begin position="1"/>
        <end position="85"/>
    </location>
</feature>
<dbReference type="SMART" id="SM00714">
    <property type="entry name" value="LITAF"/>
    <property type="match status" value="1"/>
</dbReference>
<evidence type="ECO:0000259" key="2">
    <source>
        <dbReference type="PROSITE" id="PS51837"/>
    </source>
</evidence>
<dbReference type="Pfam" id="PF10601">
    <property type="entry name" value="zf-LITAF-like"/>
    <property type="match status" value="1"/>
</dbReference>
<feature type="compositionally biased region" description="Low complexity" evidence="1">
    <location>
        <begin position="188"/>
        <end position="205"/>
    </location>
</feature>
<feature type="compositionally biased region" description="Polar residues" evidence="1">
    <location>
        <begin position="36"/>
        <end position="62"/>
    </location>
</feature>
<name>A0AAI8VCX5_9PEZI</name>
<feature type="compositionally biased region" description="Polar residues" evidence="1">
    <location>
        <begin position="1"/>
        <end position="10"/>
    </location>
</feature>
<dbReference type="PROSITE" id="PS51837">
    <property type="entry name" value="LITAF"/>
    <property type="match status" value="1"/>
</dbReference>
<dbReference type="EMBL" id="CAUWAG010000004">
    <property type="protein sequence ID" value="CAJ2502641.1"/>
    <property type="molecule type" value="Genomic_DNA"/>
</dbReference>
<feature type="region of interest" description="Disordered" evidence="1">
    <location>
        <begin position="185"/>
        <end position="205"/>
    </location>
</feature>
<proteinExistence type="predicted"/>
<accession>A0AAI8VCX5</accession>
<protein>
    <submittedName>
        <fullName evidence="3">Uu.00g100350.m01.CDS01</fullName>
    </submittedName>
</protein>
<evidence type="ECO:0000256" key="1">
    <source>
        <dbReference type="SAM" id="MobiDB-lite"/>
    </source>
</evidence>
<reference evidence="3" key="1">
    <citation type="submission" date="2023-10" db="EMBL/GenBank/DDBJ databases">
        <authorList>
            <person name="Hackl T."/>
        </authorList>
    </citation>
    <scope>NUCLEOTIDE SEQUENCE</scope>
</reference>
<dbReference type="InterPro" id="IPR006629">
    <property type="entry name" value="LITAF"/>
</dbReference>